<evidence type="ECO:0000313" key="3">
    <source>
        <dbReference type="Proteomes" id="UP000801492"/>
    </source>
</evidence>
<keyword evidence="1" id="KW-1133">Transmembrane helix</keyword>
<keyword evidence="1" id="KW-0472">Membrane</keyword>
<accession>A0A8K0CHT6</accession>
<proteinExistence type="predicted"/>
<sequence>MWGDLRPAEDLRKYGIPKDTIGRKAKEFYSLNLGSQTSLSPAEETKLVCEEGTRCEVYRTDIKTYYSKDGVRILKGNGSPGTRYNRPKRAWFNEEIFEDWFNSLTLSYSKKFLKEYPNAFIGDNQLTIFQYQRRSAQKNSKKKVRIVLGQSIENIGIEDEIARKPMRKPYHLDSTKEDSDQFFGLPEDFSKDIKEQYANLKDLKIDDFLLIELAYNGFRKKKILERCIFKIVLYFGSFCSYPPICYREMWTTYIPYVDPTTSLPSFYRYAWKQCLRFSLILAIVAFPYNSLLLFHIN</sequence>
<protein>
    <submittedName>
        <fullName evidence="2">Uncharacterized protein</fullName>
    </submittedName>
</protein>
<gene>
    <name evidence="2" type="ORF">ILUMI_21408</name>
</gene>
<keyword evidence="1" id="KW-0812">Transmembrane</keyword>
<reference evidence="2" key="1">
    <citation type="submission" date="2019-08" db="EMBL/GenBank/DDBJ databases">
        <title>The genome of the North American firefly Photinus pyralis.</title>
        <authorList>
            <consortium name="Photinus pyralis genome working group"/>
            <person name="Fallon T.R."/>
            <person name="Sander Lower S.E."/>
            <person name="Weng J.-K."/>
        </authorList>
    </citation>
    <scope>NUCLEOTIDE SEQUENCE</scope>
    <source>
        <strain evidence="2">TRF0915ILg1</strain>
        <tissue evidence="2">Whole body</tissue>
    </source>
</reference>
<name>A0A8K0CHT6_IGNLU</name>
<dbReference type="EMBL" id="VTPC01090132">
    <property type="protein sequence ID" value="KAF2884763.1"/>
    <property type="molecule type" value="Genomic_DNA"/>
</dbReference>
<keyword evidence="3" id="KW-1185">Reference proteome</keyword>
<organism evidence="2 3">
    <name type="scientific">Ignelater luminosus</name>
    <name type="common">Cucubano</name>
    <name type="synonym">Pyrophorus luminosus</name>
    <dbReference type="NCBI Taxonomy" id="2038154"/>
    <lineage>
        <taxon>Eukaryota</taxon>
        <taxon>Metazoa</taxon>
        <taxon>Ecdysozoa</taxon>
        <taxon>Arthropoda</taxon>
        <taxon>Hexapoda</taxon>
        <taxon>Insecta</taxon>
        <taxon>Pterygota</taxon>
        <taxon>Neoptera</taxon>
        <taxon>Endopterygota</taxon>
        <taxon>Coleoptera</taxon>
        <taxon>Polyphaga</taxon>
        <taxon>Elateriformia</taxon>
        <taxon>Elateroidea</taxon>
        <taxon>Elateridae</taxon>
        <taxon>Agrypninae</taxon>
        <taxon>Pyrophorini</taxon>
        <taxon>Ignelater</taxon>
    </lineage>
</organism>
<dbReference type="Proteomes" id="UP000801492">
    <property type="component" value="Unassembled WGS sequence"/>
</dbReference>
<dbReference type="AlphaFoldDB" id="A0A8K0CHT6"/>
<feature type="transmembrane region" description="Helical" evidence="1">
    <location>
        <begin position="277"/>
        <end position="296"/>
    </location>
</feature>
<evidence type="ECO:0000313" key="2">
    <source>
        <dbReference type="EMBL" id="KAF2884763.1"/>
    </source>
</evidence>
<comment type="caution">
    <text evidence="2">The sequence shown here is derived from an EMBL/GenBank/DDBJ whole genome shotgun (WGS) entry which is preliminary data.</text>
</comment>
<evidence type="ECO:0000256" key="1">
    <source>
        <dbReference type="SAM" id="Phobius"/>
    </source>
</evidence>